<organism evidence="1 2">
    <name type="scientific">Candidatus Thalassospirochaeta sargassi</name>
    <dbReference type="NCBI Taxonomy" id="3119039"/>
    <lineage>
        <taxon>Bacteria</taxon>
        <taxon>Pseudomonadati</taxon>
        <taxon>Spirochaetota</taxon>
        <taxon>Spirochaetia</taxon>
        <taxon>Spirochaetales</taxon>
        <taxon>Spirochaetaceae</taxon>
        <taxon>Candidatus Thalassospirochaeta</taxon>
    </lineage>
</organism>
<comment type="caution">
    <text evidence="1">The sequence shown here is derived from an EMBL/GenBank/DDBJ whole genome shotgun (WGS) entry which is preliminary data.</text>
</comment>
<name>A0AAJ1ID75_9SPIO</name>
<reference evidence="1 2" key="1">
    <citation type="submission" date="2022-12" db="EMBL/GenBank/DDBJ databases">
        <title>Metagenome assembled genome from gulf of manar.</title>
        <authorList>
            <person name="Kohli P."/>
            <person name="Pk S."/>
            <person name="Venkata Ramana C."/>
            <person name="Sasikala C."/>
        </authorList>
    </citation>
    <scope>NUCLEOTIDE SEQUENCE [LARGE SCALE GENOMIC DNA]</scope>
    <source>
        <strain evidence="1">JB008</strain>
    </source>
</reference>
<evidence type="ECO:0000313" key="2">
    <source>
        <dbReference type="Proteomes" id="UP001221217"/>
    </source>
</evidence>
<sequence length="96" mass="10953">MSYCYSCGKEFPGDIKVFRSTECPFCGRDVRVCLNCEFYSPGSNYDCREHVSEAVIEKDKANFCDYFRLGANKSSGSVKRRAEEARSNFNNLFGDE</sequence>
<dbReference type="EMBL" id="JAQQAL010000022">
    <property type="protein sequence ID" value="MDC7227152.1"/>
    <property type="molecule type" value="Genomic_DNA"/>
</dbReference>
<proteinExistence type="predicted"/>
<gene>
    <name evidence="1" type="ORF">PQJ61_10365</name>
</gene>
<dbReference type="Proteomes" id="UP001221217">
    <property type="component" value="Unassembled WGS sequence"/>
</dbReference>
<dbReference type="AlphaFoldDB" id="A0AAJ1ID75"/>
<protein>
    <submittedName>
        <fullName evidence="1">Uncharacterized protein</fullName>
    </submittedName>
</protein>
<accession>A0AAJ1ID75</accession>
<evidence type="ECO:0000313" key="1">
    <source>
        <dbReference type="EMBL" id="MDC7227152.1"/>
    </source>
</evidence>